<dbReference type="GO" id="GO:0016491">
    <property type="term" value="F:oxidoreductase activity"/>
    <property type="evidence" value="ECO:0007669"/>
    <property type="project" value="UniProtKB-KW"/>
</dbReference>
<dbReference type="EMBL" id="JBHSPF010000024">
    <property type="protein sequence ID" value="MFC5628540.1"/>
    <property type="molecule type" value="Genomic_DNA"/>
</dbReference>
<evidence type="ECO:0000256" key="5">
    <source>
        <dbReference type="ARBA" id="ARBA00023002"/>
    </source>
</evidence>
<keyword evidence="3" id="KW-0285">Flavoprotein</keyword>
<keyword evidence="7" id="KW-1185">Reference proteome</keyword>
<organism evidence="6 7">
    <name type="scientific">Aliibacillus thermotolerans</name>
    <dbReference type="NCBI Taxonomy" id="1834418"/>
    <lineage>
        <taxon>Bacteria</taxon>
        <taxon>Bacillati</taxon>
        <taxon>Bacillota</taxon>
        <taxon>Bacilli</taxon>
        <taxon>Bacillales</taxon>
        <taxon>Bacillaceae</taxon>
        <taxon>Aliibacillus</taxon>
    </lineage>
</organism>
<accession>A0ABW0U8D9</accession>
<sequence length="324" mass="35140">MKKRVTEQLGIRYPIIEGGMAHVGDGRLAAAVTNAGGLGQVAVSGFSPERFREQLQIASTLTSGPLSVNVPLGKFFDYERYFPIIEEMKDHISAISLSSGDPRPHIPFLKNLGLTVMVVVASVKHAIHAEEGGADMIVCEGVEAGGRNSPQELTLFSLLPAITANTSLPVIAAGGITNGKAMFGAFSLGAEGIQVGTRFIATKESPAHPFYKRALVEASDEDTTIIERSIGGVNRVLLNDFVKKIQTAEKRNASDIELFNYINGQRNRIAAIDGKMDDGWVHSGQGIHFITEIASVDQVIRKYMEDFHKAYEEVKQKMNTVSIL</sequence>
<comment type="function">
    <text evidence="1">Nitronate monooxygenase that uses molecular oxygen to catalyze the oxidative denitrification of alkyl nitronates. Acts on propionate 3-nitronate (P3N), the presumed physiological substrate. Probably functions in the detoxification of P3N, a metabolic poison produced by plants and fungi as a defense mechanism.</text>
</comment>
<evidence type="ECO:0000313" key="7">
    <source>
        <dbReference type="Proteomes" id="UP001596143"/>
    </source>
</evidence>
<evidence type="ECO:0000256" key="1">
    <source>
        <dbReference type="ARBA" id="ARBA00003535"/>
    </source>
</evidence>
<dbReference type="Proteomes" id="UP001596143">
    <property type="component" value="Unassembled WGS sequence"/>
</dbReference>
<dbReference type="PANTHER" id="PTHR32332">
    <property type="entry name" value="2-NITROPROPANE DIOXYGENASE"/>
    <property type="match status" value="1"/>
</dbReference>
<dbReference type="CDD" id="cd04730">
    <property type="entry name" value="NPD_like"/>
    <property type="match status" value="1"/>
</dbReference>
<gene>
    <name evidence="6" type="ORF">ACFPTR_06470</name>
</gene>
<evidence type="ECO:0000256" key="4">
    <source>
        <dbReference type="ARBA" id="ARBA00022643"/>
    </source>
</evidence>
<evidence type="ECO:0000256" key="3">
    <source>
        <dbReference type="ARBA" id="ARBA00022630"/>
    </source>
</evidence>
<evidence type="ECO:0000313" key="6">
    <source>
        <dbReference type="EMBL" id="MFC5628540.1"/>
    </source>
</evidence>
<proteinExistence type="predicted"/>
<dbReference type="InterPro" id="IPR004136">
    <property type="entry name" value="NMO"/>
</dbReference>
<dbReference type="Pfam" id="PF03060">
    <property type="entry name" value="NMO"/>
    <property type="match status" value="2"/>
</dbReference>
<keyword evidence="4" id="KW-0288">FMN</keyword>
<evidence type="ECO:0000256" key="2">
    <source>
        <dbReference type="ARBA" id="ARBA00013457"/>
    </source>
</evidence>
<protein>
    <recommendedName>
        <fullName evidence="2">Probable nitronate monooxygenase</fullName>
    </recommendedName>
</protein>
<dbReference type="SUPFAM" id="SSF51412">
    <property type="entry name" value="Inosine monophosphate dehydrogenase (IMPDH)"/>
    <property type="match status" value="1"/>
</dbReference>
<name>A0ABW0U8D9_9BACI</name>
<reference evidence="7" key="1">
    <citation type="journal article" date="2019" name="Int. J. Syst. Evol. Microbiol.">
        <title>The Global Catalogue of Microorganisms (GCM) 10K type strain sequencing project: providing services to taxonomists for standard genome sequencing and annotation.</title>
        <authorList>
            <consortium name="The Broad Institute Genomics Platform"/>
            <consortium name="The Broad Institute Genome Sequencing Center for Infectious Disease"/>
            <person name="Wu L."/>
            <person name="Ma J."/>
        </authorList>
    </citation>
    <scope>NUCLEOTIDE SEQUENCE [LARGE SCALE GENOMIC DNA]</scope>
    <source>
        <strain evidence="7">CGMCC 1.15790</strain>
    </source>
</reference>
<dbReference type="InterPro" id="IPR013785">
    <property type="entry name" value="Aldolase_TIM"/>
</dbReference>
<comment type="caution">
    <text evidence="6">The sequence shown here is derived from an EMBL/GenBank/DDBJ whole genome shotgun (WGS) entry which is preliminary data.</text>
</comment>
<dbReference type="PANTHER" id="PTHR32332:SF20">
    <property type="entry name" value="2-NITROPROPANE DIOXYGENASE-LIKE PROTEIN"/>
    <property type="match status" value="1"/>
</dbReference>
<dbReference type="Gene3D" id="3.20.20.70">
    <property type="entry name" value="Aldolase class I"/>
    <property type="match status" value="1"/>
</dbReference>
<dbReference type="RefSeq" id="WP_270897821.1">
    <property type="nucleotide sequence ID" value="NZ_JBHSPF010000024.1"/>
</dbReference>
<keyword evidence="5 6" id="KW-0560">Oxidoreductase</keyword>